<evidence type="ECO:0000313" key="3">
    <source>
        <dbReference type="Proteomes" id="UP000515153"/>
    </source>
</evidence>
<feature type="compositionally biased region" description="Polar residues" evidence="1">
    <location>
        <begin position="96"/>
        <end position="107"/>
    </location>
</feature>
<sequence length="177" mass="17802">MRFCQIVTIFGFVAVSVAHELPPSPTASVGCEPHDDHWRCDGPRTTPLPGLSLTVSPSGMTTRPPAASTTATSSRDHDHDDDGDDDDDDDDHHSGTKTLPPSPTASVGCQPHGDHWHCDGPKTGSAAAGATTTTTTNGTTTPRPSGSAASSTPTPAGAARAGFGAAAIAAAGAVLIL</sequence>
<organism evidence="3 4">
    <name type="scientific">Pyricularia grisea</name>
    <name type="common">Crabgrass-specific blast fungus</name>
    <name type="synonym">Magnaporthe grisea</name>
    <dbReference type="NCBI Taxonomy" id="148305"/>
    <lineage>
        <taxon>Eukaryota</taxon>
        <taxon>Fungi</taxon>
        <taxon>Dikarya</taxon>
        <taxon>Ascomycota</taxon>
        <taxon>Pezizomycotina</taxon>
        <taxon>Sordariomycetes</taxon>
        <taxon>Sordariomycetidae</taxon>
        <taxon>Magnaporthales</taxon>
        <taxon>Pyriculariaceae</taxon>
        <taxon>Pyricularia</taxon>
    </lineage>
</organism>
<accession>A0A6P8AMH2</accession>
<evidence type="ECO:0000256" key="1">
    <source>
        <dbReference type="SAM" id="MobiDB-lite"/>
    </source>
</evidence>
<dbReference type="KEGG" id="pgri:PgNI_12489"/>
<name>A0A6P8AMH2_PYRGI</name>
<dbReference type="RefSeq" id="XP_030976098.1">
    <property type="nucleotide sequence ID" value="XM_031132437.1"/>
</dbReference>
<evidence type="ECO:0000313" key="4">
    <source>
        <dbReference type="RefSeq" id="XP_030976098.1"/>
    </source>
</evidence>
<gene>
    <name evidence="4" type="ORF">PgNI_12489</name>
</gene>
<keyword evidence="2" id="KW-0732">Signal</keyword>
<evidence type="ECO:0000256" key="2">
    <source>
        <dbReference type="SAM" id="SignalP"/>
    </source>
</evidence>
<reference evidence="4" key="1">
    <citation type="journal article" date="2019" name="Mol. Biol. Evol.">
        <title>Blast fungal genomes show frequent chromosomal changes, gene gains and losses, and effector gene turnover.</title>
        <authorList>
            <person name="Gomez Luciano L.B."/>
            <person name="Jason Tsai I."/>
            <person name="Chuma I."/>
            <person name="Tosa Y."/>
            <person name="Chen Y.H."/>
            <person name="Li J.Y."/>
            <person name="Li M.Y."/>
            <person name="Jade Lu M.Y."/>
            <person name="Nakayashiki H."/>
            <person name="Li W.H."/>
        </authorList>
    </citation>
    <scope>NUCLEOTIDE SEQUENCE</scope>
    <source>
        <strain evidence="4">NI907</strain>
    </source>
</reference>
<dbReference type="OrthoDB" id="5362269at2759"/>
<dbReference type="PROSITE" id="PS51257">
    <property type="entry name" value="PROKAR_LIPOPROTEIN"/>
    <property type="match status" value="1"/>
</dbReference>
<dbReference type="GeneID" id="41967340"/>
<evidence type="ECO:0008006" key="5">
    <source>
        <dbReference type="Google" id="ProtNLM"/>
    </source>
</evidence>
<proteinExistence type="predicted"/>
<feature type="region of interest" description="Disordered" evidence="1">
    <location>
        <begin position="38"/>
        <end position="158"/>
    </location>
</feature>
<feature type="compositionally biased region" description="Acidic residues" evidence="1">
    <location>
        <begin position="81"/>
        <end position="90"/>
    </location>
</feature>
<feature type="compositionally biased region" description="Low complexity" evidence="1">
    <location>
        <begin position="61"/>
        <end position="73"/>
    </location>
</feature>
<reference evidence="4" key="2">
    <citation type="submission" date="2019-10" db="EMBL/GenBank/DDBJ databases">
        <authorList>
            <consortium name="NCBI Genome Project"/>
        </authorList>
    </citation>
    <scope>NUCLEOTIDE SEQUENCE</scope>
    <source>
        <strain evidence="4">NI907</strain>
    </source>
</reference>
<feature type="chain" id="PRO_5028064776" description="GPI anchored protein" evidence="2">
    <location>
        <begin position="19"/>
        <end position="177"/>
    </location>
</feature>
<dbReference type="AlphaFoldDB" id="A0A6P8AMH2"/>
<protein>
    <recommendedName>
        <fullName evidence="5">GPI anchored protein</fullName>
    </recommendedName>
</protein>
<dbReference type="Proteomes" id="UP000515153">
    <property type="component" value="Unplaced"/>
</dbReference>
<feature type="compositionally biased region" description="Low complexity" evidence="1">
    <location>
        <begin position="123"/>
        <end position="158"/>
    </location>
</feature>
<reference evidence="4" key="3">
    <citation type="submission" date="2025-08" db="UniProtKB">
        <authorList>
            <consortium name="RefSeq"/>
        </authorList>
    </citation>
    <scope>IDENTIFICATION</scope>
    <source>
        <strain evidence="4">NI907</strain>
    </source>
</reference>
<feature type="signal peptide" evidence="2">
    <location>
        <begin position="1"/>
        <end position="18"/>
    </location>
</feature>
<keyword evidence="3" id="KW-1185">Reference proteome</keyword>